<comment type="cofactor">
    <cofactor evidence="1 7">
        <name>pyridoxal 5'-phosphate</name>
        <dbReference type="ChEBI" id="CHEBI:597326"/>
    </cofactor>
</comment>
<dbReference type="Proteomes" id="UP001559025">
    <property type="component" value="Unassembled WGS sequence"/>
</dbReference>
<name>A0ABV3WSS4_9HYPH</name>
<dbReference type="InterPro" id="IPR004838">
    <property type="entry name" value="NHTrfase_class1_PyrdxlP-BS"/>
</dbReference>
<dbReference type="CDD" id="cd00609">
    <property type="entry name" value="AAT_like"/>
    <property type="match status" value="1"/>
</dbReference>
<comment type="similarity">
    <text evidence="2 7">Belongs to the class-I pyridoxal-phosphate-dependent aminotransferase family.</text>
</comment>
<evidence type="ECO:0000256" key="5">
    <source>
        <dbReference type="ARBA" id="ARBA00022898"/>
    </source>
</evidence>
<dbReference type="PANTHER" id="PTHR46383:SF1">
    <property type="entry name" value="ASPARTATE AMINOTRANSFERASE"/>
    <property type="match status" value="1"/>
</dbReference>
<dbReference type="InterPro" id="IPR004839">
    <property type="entry name" value="Aminotransferase_I/II_large"/>
</dbReference>
<dbReference type="PANTHER" id="PTHR46383">
    <property type="entry name" value="ASPARTATE AMINOTRANSFERASE"/>
    <property type="match status" value="1"/>
</dbReference>
<dbReference type="EMBL" id="JAZHFV010000002">
    <property type="protein sequence ID" value="MEX4007712.1"/>
    <property type="molecule type" value="Genomic_DNA"/>
</dbReference>
<reference evidence="9 10" key="1">
    <citation type="submission" date="2024-01" db="EMBL/GenBank/DDBJ databases">
        <title>New evidence supports the origin of RcGTA from prophage.</title>
        <authorList>
            <person name="Xu Y."/>
            <person name="Liu B."/>
            <person name="Chen F."/>
        </authorList>
    </citation>
    <scope>NUCLEOTIDE SEQUENCE [LARGE SCALE GENOMIC DNA]</scope>
    <source>
        <strain evidence="9 10">CBW1107-2</strain>
    </source>
</reference>
<keyword evidence="5" id="KW-0663">Pyridoxal phosphate</keyword>
<accession>A0ABV3WSS4</accession>
<protein>
    <recommendedName>
        <fullName evidence="7">Aminotransferase</fullName>
        <ecNumber evidence="7">2.6.1.-</ecNumber>
    </recommendedName>
</protein>
<dbReference type="Gene3D" id="3.40.640.10">
    <property type="entry name" value="Type I PLP-dependent aspartate aminotransferase-like (Major domain)"/>
    <property type="match status" value="1"/>
</dbReference>
<evidence type="ECO:0000256" key="4">
    <source>
        <dbReference type="ARBA" id="ARBA00022679"/>
    </source>
</evidence>
<keyword evidence="4 7" id="KW-0808">Transferase</keyword>
<dbReference type="SUPFAM" id="SSF53383">
    <property type="entry name" value="PLP-dependent transferases"/>
    <property type="match status" value="1"/>
</dbReference>
<comment type="catalytic activity">
    <reaction evidence="6">
        <text>L-aspartate + 2-oxoglutarate = oxaloacetate + L-glutamate</text>
        <dbReference type="Rhea" id="RHEA:21824"/>
        <dbReference type="ChEBI" id="CHEBI:16452"/>
        <dbReference type="ChEBI" id="CHEBI:16810"/>
        <dbReference type="ChEBI" id="CHEBI:29985"/>
        <dbReference type="ChEBI" id="CHEBI:29991"/>
        <dbReference type="EC" id="2.6.1.1"/>
    </reaction>
</comment>
<dbReference type="PROSITE" id="PS00105">
    <property type="entry name" value="AA_TRANSFER_CLASS_1"/>
    <property type="match status" value="1"/>
</dbReference>
<evidence type="ECO:0000256" key="6">
    <source>
        <dbReference type="ARBA" id="ARBA00049185"/>
    </source>
</evidence>
<evidence type="ECO:0000256" key="7">
    <source>
        <dbReference type="RuleBase" id="RU000481"/>
    </source>
</evidence>
<keyword evidence="3 7" id="KW-0032">Aminotransferase</keyword>
<dbReference type="InterPro" id="IPR015424">
    <property type="entry name" value="PyrdxlP-dep_Trfase"/>
</dbReference>
<evidence type="ECO:0000256" key="1">
    <source>
        <dbReference type="ARBA" id="ARBA00001933"/>
    </source>
</evidence>
<evidence type="ECO:0000256" key="2">
    <source>
        <dbReference type="ARBA" id="ARBA00007441"/>
    </source>
</evidence>
<evidence type="ECO:0000256" key="3">
    <source>
        <dbReference type="ARBA" id="ARBA00022576"/>
    </source>
</evidence>
<sequence>MPTPSSRVSGITPSGKDGWEVHFEAMTRHQAGEPIIMLSVGDHDFHTPAETVEACVRAVRAGHHHYTQLPGIPRLRAAMAKATSACTGVETSPAQILSTPGGQAALFASALATCDAGDHAIIVAPFYATYPPTFRAAQVDISIVDAHAEDGFQPQAAAIEAAITPRTRAILINTPNNPTGAVYTHETLEGIADVCRRHDLWLISDEVYWTIAGTRRHVSPRSLPGMEERTLVVNSMSKSHGMTGWRIGWLTGPEDFVTMLISLNLVSTYGLPDFISRAAVDALENGHGVADIAERYAKRRTVFLDAIRGMNDVTMRGSEGGMYVMLDVSALEPDCEAFAWALLEAEKVAVMPGGSFGDAAKGHIRISLCQPDEVLREAATRLKRFAGSYKRDAA</sequence>
<keyword evidence="10" id="KW-1185">Reference proteome</keyword>
<gene>
    <name evidence="9" type="ORF">V1479_10390</name>
</gene>
<comment type="caution">
    <text evidence="9">The sequence shown here is derived from an EMBL/GenBank/DDBJ whole genome shotgun (WGS) entry which is preliminary data.</text>
</comment>
<evidence type="ECO:0000313" key="9">
    <source>
        <dbReference type="EMBL" id="MEX4007712.1"/>
    </source>
</evidence>
<organism evidence="9 10">
    <name type="scientific">Neoaquamicrobium sediminum</name>
    <dbReference type="NCBI Taxonomy" id="1849104"/>
    <lineage>
        <taxon>Bacteria</taxon>
        <taxon>Pseudomonadati</taxon>
        <taxon>Pseudomonadota</taxon>
        <taxon>Alphaproteobacteria</taxon>
        <taxon>Hyphomicrobiales</taxon>
        <taxon>Phyllobacteriaceae</taxon>
        <taxon>Neoaquamicrobium</taxon>
    </lineage>
</organism>
<dbReference type="InterPro" id="IPR015421">
    <property type="entry name" value="PyrdxlP-dep_Trfase_major"/>
</dbReference>
<dbReference type="InterPro" id="IPR015422">
    <property type="entry name" value="PyrdxlP-dep_Trfase_small"/>
</dbReference>
<feature type="domain" description="Aminotransferase class I/classII large" evidence="8">
    <location>
        <begin position="34"/>
        <end position="382"/>
    </location>
</feature>
<evidence type="ECO:0000313" key="10">
    <source>
        <dbReference type="Proteomes" id="UP001559025"/>
    </source>
</evidence>
<dbReference type="EC" id="2.6.1.-" evidence="7"/>
<dbReference type="InterPro" id="IPR050596">
    <property type="entry name" value="AspAT/PAT-like"/>
</dbReference>
<evidence type="ECO:0000259" key="8">
    <source>
        <dbReference type="Pfam" id="PF00155"/>
    </source>
</evidence>
<dbReference type="GO" id="GO:0008483">
    <property type="term" value="F:transaminase activity"/>
    <property type="evidence" value="ECO:0007669"/>
    <property type="project" value="UniProtKB-KW"/>
</dbReference>
<dbReference type="Gene3D" id="3.90.1150.10">
    <property type="entry name" value="Aspartate Aminotransferase, domain 1"/>
    <property type="match status" value="1"/>
</dbReference>
<proteinExistence type="inferred from homology"/>
<dbReference type="Pfam" id="PF00155">
    <property type="entry name" value="Aminotran_1_2"/>
    <property type="match status" value="1"/>
</dbReference>
<dbReference type="RefSeq" id="WP_368802815.1">
    <property type="nucleotide sequence ID" value="NZ_JAZHFV010000002.1"/>
</dbReference>